<gene>
    <name evidence="7" type="ORF">F4693_000810</name>
</gene>
<keyword evidence="7" id="KW-0548">Nucleotidyltransferase</keyword>
<dbReference type="InterPro" id="IPR050116">
    <property type="entry name" value="DNA_polymerase-Y"/>
</dbReference>
<comment type="subunit">
    <text evidence="2">Monomer.</text>
</comment>
<dbReference type="Gene3D" id="3.30.1490.100">
    <property type="entry name" value="DNA polymerase, Y-family, little finger domain"/>
    <property type="match status" value="1"/>
</dbReference>
<comment type="similarity">
    <text evidence="1">Belongs to the DNA polymerase type-Y family.</text>
</comment>
<dbReference type="GO" id="GO:0042276">
    <property type="term" value="P:error-prone translesion synthesis"/>
    <property type="evidence" value="ECO:0007669"/>
    <property type="project" value="TreeGrafter"/>
</dbReference>
<dbReference type="Pfam" id="PF00817">
    <property type="entry name" value="IMS"/>
    <property type="match status" value="1"/>
</dbReference>
<comment type="caution">
    <text evidence="7">The sequence shown here is derived from an EMBL/GenBank/DDBJ whole genome shotgun (WGS) entry which is preliminary data.</text>
</comment>
<dbReference type="Gene3D" id="3.30.70.270">
    <property type="match status" value="1"/>
</dbReference>
<reference evidence="7 8" key="2">
    <citation type="submission" date="2020-08" db="EMBL/GenBank/DDBJ databases">
        <authorList>
            <person name="Partida-Martinez L."/>
            <person name="Huntemann M."/>
            <person name="Clum A."/>
            <person name="Wang J."/>
            <person name="Palaniappan K."/>
            <person name="Ritter S."/>
            <person name="Chen I.-M."/>
            <person name="Stamatis D."/>
            <person name="Reddy T."/>
            <person name="O'Malley R."/>
            <person name="Daum C."/>
            <person name="Shapiro N."/>
            <person name="Ivanova N."/>
            <person name="Kyrpides N."/>
            <person name="Woyke T."/>
        </authorList>
    </citation>
    <scope>NUCLEOTIDE SEQUENCE [LARGE SCALE GENOMIC DNA]</scope>
    <source>
        <strain evidence="7 8">AS3.13</strain>
    </source>
</reference>
<dbReference type="InterPro" id="IPR043128">
    <property type="entry name" value="Rev_trsase/Diguanyl_cyclase"/>
</dbReference>
<evidence type="ECO:0000256" key="5">
    <source>
        <dbReference type="ARBA" id="ARBA00049244"/>
    </source>
</evidence>
<dbReference type="GO" id="GO:0006281">
    <property type="term" value="P:DNA repair"/>
    <property type="evidence" value="ECO:0007669"/>
    <property type="project" value="InterPro"/>
</dbReference>
<comment type="function">
    <text evidence="4">Poorly processive, error-prone DNA polymerase involved in untargeted mutagenesis. Copies undamaged DNA at stalled replication forks, which arise in vivo from mismatched or misaligned primer ends. These misaligned primers can be extended by PolIV. Exhibits no 3'-5' exonuclease (proofreading) activity. May be involved in translesional synthesis, in conjunction with the beta clamp from PolIII.</text>
</comment>
<dbReference type="Proteomes" id="UP000522313">
    <property type="component" value="Unassembled WGS sequence"/>
</dbReference>
<evidence type="ECO:0000256" key="3">
    <source>
        <dbReference type="ARBA" id="ARBA00012417"/>
    </source>
</evidence>
<dbReference type="InterPro" id="IPR017961">
    <property type="entry name" value="DNA_pol_Y-fam_little_finger"/>
</dbReference>
<evidence type="ECO:0000256" key="4">
    <source>
        <dbReference type="ARBA" id="ARBA00025589"/>
    </source>
</evidence>
<dbReference type="PANTHER" id="PTHR11076">
    <property type="entry name" value="DNA REPAIR POLYMERASE UMUC / TRANSFERASE FAMILY MEMBER"/>
    <property type="match status" value="1"/>
</dbReference>
<dbReference type="GO" id="GO:0005829">
    <property type="term" value="C:cytosol"/>
    <property type="evidence" value="ECO:0007669"/>
    <property type="project" value="TreeGrafter"/>
</dbReference>
<accession>A0A7X0MNB6</accession>
<dbReference type="GO" id="GO:0009432">
    <property type="term" value="P:SOS response"/>
    <property type="evidence" value="ECO:0007669"/>
    <property type="project" value="TreeGrafter"/>
</dbReference>
<organism evidence="7 8">
    <name type="scientific">Sphingomonas endophytica</name>
    <dbReference type="NCBI Taxonomy" id="869719"/>
    <lineage>
        <taxon>Bacteria</taxon>
        <taxon>Pseudomonadati</taxon>
        <taxon>Pseudomonadota</taxon>
        <taxon>Alphaproteobacteria</taxon>
        <taxon>Sphingomonadales</taxon>
        <taxon>Sphingomonadaceae</taxon>
        <taxon>Sphingomonas</taxon>
    </lineage>
</organism>
<proteinExistence type="inferred from homology"/>
<name>A0A7X0MNB6_9SPHN</name>
<dbReference type="Gene3D" id="1.10.150.20">
    <property type="entry name" value="5' to 3' exonuclease, C-terminal subdomain"/>
    <property type="match status" value="1"/>
</dbReference>
<evidence type="ECO:0000256" key="1">
    <source>
        <dbReference type="ARBA" id="ARBA00010945"/>
    </source>
</evidence>
<comment type="catalytic activity">
    <reaction evidence="5">
        <text>DNA(n) + a 2'-deoxyribonucleoside 5'-triphosphate = DNA(n+1) + diphosphate</text>
        <dbReference type="Rhea" id="RHEA:22508"/>
        <dbReference type="Rhea" id="RHEA-COMP:17339"/>
        <dbReference type="Rhea" id="RHEA-COMP:17340"/>
        <dbReference type="ChEBI" id="CHEBI:33019"/>
        <dbReference type="ChEBI" id="CHEBI:61560"/>
        <dbReference type="ChEBI" id="CHEBI:173112"/>
        <dbReference type="EC" id="2.7.7.7"/>
    </reaction>
</comment>
<dbReference type="PANTHER" id="PTHR11076:SF35">
    <property type="entry name" value="DNA REPAIR PROTEIN HOMOLOG YOBH"/>
    <property type="match status" value="1"/>
</dbReference>
<evidence type="ECO:0000256" key="2">
    <source>
        <dbReference type="ARBA" id="ARBA00011245"/>
    </source>
</evidence>
<keyword evidence="7" id="KW-0808">Transferase</keyword>
<dbReference type="RefSeq" id="WP_260396436.1">
    <property type="nucleotide sequence ID" value="NZ_JACHBT010000003.1"/>
</dbReference>
<dbReference type="AlphaFoldDB" id="A0A7X0MNB6"/>
<dbReference type="EMBL" id="JACHBT010000003">
    <property type="protein sequence ID" value="MBB6503855.1"/>
    <property type="molecule type" value="Genomic_DNA"/>
</dbReference>
<dbReference type="GO" id="GO:0003684">
    <property type="term" value="F:damaged DNA binding"/>
    <property type="evidence" value="ECO:0007669"/>
    <property type="project" value="InterPro"/>
</dbReference>
<reference evidence="7 8" key="1">
    <citation type="submission" date="2020-08" db="EMBL/GenBank/DDBJ databases">
        <title>The Agave Microbiome: Exploring the role of microbial communities in plant adaptations to desert environments.</title>
        <authorList>
            <person name="Partida-Martinez L.P."/>
        </authorList>
    </citation>
    <scope>NUCLEOTIDE SEQUENCE [LARGE SCALE GENOMIC DNA]</scope>
    <source>
        <strain evidence="7 8">AS3.13</strain>
    </source>
</reference>
<dbReference type="Gene3D" id="3.40.1170.60">
    <property type="match status" value="1"/>
</dbReference>
<dbReference type="SUPFAM" id="SSF100879">
    <property type="entry name" value="Lesion bypass DNA polymerase (Y-family), little finger domain"/>
    <property type="match status" value="1"/>
</dbReference>
<dbReference type="EC" id="2.7.7.7" evidence="3"/>
<sequence>MPVLPPRPLRWLFLDLNSYFASVEQQLQPSLRGRPVIVAPVGADTTVAIAASVEAKRYGISTGTPVWEAKQRCRELVVTPARHERYVEFHHAIVAEIERHIPVTRVCSIDEVACRLLDNENDRAHAEALAVRIKRGIREKVGACLTSSVGIAPNRLLAKLASDLQKPDGLVVFEAADLPHALYRLSLRDISGIGAKMERRLARDGVNDIEQLLARRPRDAGHAWGGTNGDRLWYLLHGVDLAEKATQSRTIGHSHVLSPGKRGYGAVRLTARRLALKAASRLRRKAYRARLLVLHARFEDDKSVWRTSAKLPATQDSFAVLAALDTLLPRLRAQEVVHRSGCRMIGVTLAEIEPVTAEQHSLFAHLPADDPLARETRGLALSRAMDRINERFGRHAVSVGAMHGGRLDRVGTKIAFGRIPDMDEFHE</sequence>
<dbReference type="InterPro" id="IPR043502">
    <property type="entry name" value="DNA/RNA_pol_sf"/>
</dbReference>
<dbReference type="InterPro" id="IPR001126">
    <property type="entry name" value="UmuC"/>
</dbReference>
<feature type="domain" description="UmuC" evidence="6">
    <location>
        <begin position="11"/>
        <end position="194"/>
    </location>
</feature>
<dbReference type="InterPro" id="IPR036775">
    <property type="entry name" value="DNA_pol_Y-fam_lit_finger_sf"/>
</dbReference>
<dbReference type="CDD" id="cd00424">
    <property type="entry name" value="PolY"/>
    <property type="match status" value="1"/>
</dbReference>
<dbReference type="SUPFAM" id="SSF56672">
    <property type="entry name" value="DNA/RNA polymerases"/>
    <property type="match status" value="1"/>
</dbReference>
<evidence type="ECO:0000259" key="6">
    <source>
        <dbReference type="PROSITE" id="PS50173"/>
    </source>
</evidence>
<evidence type="ECO:0000313" key="8">
    <source>
        <dbReference type="Proteomes" id="UP000522313"/>
    </source>
</evidence>
<dbReference type="GO" id="GO:0003887">
    <property type="term" value="F:DNA-directed DNA polymerase activity"/>
    <property type="evidence" value="ECO:0007669"/>
    <property type="project" value="UniProtKB-EC"/>
</dbReference>
<protein>
    <recommendedName>
        <fullName evidence="3">DNA-directed DNA polymerase</fullName>
        <ecNumber evidence="3">2.7.7.7</ecNumber>
    </recommendedName>
</protein>
<dbReference type="PROSITE" id="PS50173">
    <property type="entry name" value="UMUC"/>
    <property type="match status" value="1"/>
</dbReference>
<dbReference type="Pfam" id="PF11799">
    <property type="entry name" value="IMS_C"/>
    <property type="match status" value="1"/>
</dbReference>
<evidence type="ECO:0000313" key="7">
    <source>
        <dbReference type="EMBL" id="MBB6503855.1"/>
    </source>
</evidence>